<dbReference type="Proteomes" id="UP000292702">
    <property type="component" value="Unassembled WGS sequence"/>
</dbReference>
<evidence type="ECO:0000256" key="1">
    <source>
        <dbReference type="SAM" id="MobiDB-lite"/>
    </source>
</evidence>
<gene>
    <name evidence="3" type="ORF">EIP91_003004</name>
</gene>
<reference evidence="3 4" key="1">
    <citation type="submission" date="2018-11" db="EMBL/GenBank/DDBJ databases">
        <title>Genome assembly of Steccherinum ochraceum LE-BIN_3174, the white-rot fungus of the Steccherinaceae family (The Residual Polyporoid clade, Polyporales, Basidiomycota).</title>
        <authorList>
            <person name="Fedorova T.V."/>
            <person name="Glazunova O.A."/>
            <person name="Landesman E.O."/>
            <person name="Moiseenko K.V."/>
            <person name="Psurtseva N.V."/>
            <person name="Savinova O.S."/>
            <person name="Shakhova N.V."/>
            <person name="Tyazhelova T.V."/>
            <person name="Vasina D.V."/>
        </authorList>
    </citation>
    <scope>NUCLEOTIDE SEQUENCE [LARGE SCALE GENOMIC DNA]</scope>
    <source>
        <strain evidence="3 4">LE-BIN_3174</strain>
    </source>
</reference>
<dbReference type="AlphaFoldDB" id="A0A4R0RCU2"/>
<evidence type="ECO:0000313" key="4">
    <source>
        <dbReference type="Proteomes" id="UP000292702"/>
    </source>
</evidence>
<proteinExistence type="predicted"/>
<evidence type="ECO:0000256" key="2">
    <source>
        <dbReference type="SAM" id="SignalP"/>
    </source>
</evidence>
<evidence type="ECO:0000313" key="3">
    <source>
        <dbReference type="EMBL" id="TCD65182.1"/>
    </source>
</evidence>
<feature type="region of interest" description="Disordered" evidence="1">
    <location>
        <begin position="90"/>
        <end position="142"/>
    </location>
</feature>
<dbReference type="EMBL" id="RWJN01000194">
    <property type="protein sequence ID" value="TCD65182.1"/>
    <property type="molecule type" value="Genomic_DNA"/>
</dbReference>
<feature type="signal peptide" evidence="2">
    <location>
        <begin position="1"/>
        <end position="20"/>
    </location>
</feature>
<accession>A0A4R0RCU2</accession>
<organism evidence="3 4">
    <name type="scientific">Steccherinum ochraceum</name>
    <dbReference type="NCBI Taxonomy" id="92696"/>
    <lineage>
        <taxon>Eukaryota</taxon>
        <taxon>Fungi</taxon>
        <taxon>Dikarya</taxon>
        <taxon>Basidiomycota</taxon>
        <taxon>Agaricomycotina</taxon>
        <taxon>Agaricomycetes</taxon>
        <taxon>Polyporales</taxon>
        <taxon>Steccherinaceae</taxon>
        <taxon>Steccherinum</taxon>
    </lineage>
</organism>
<comment type="caution">
    <text evidence="3">The sequence shown here is derived from an EMBL/GenBank/DDBJ whole genome shotgun (WGS) entry which is preliminary data.</text>
</comment>
<keyword evidence="4" id="KW-1185">Reference proteome</keyword>
<protein>
    <submittedName>
        <fullName evidence="3">Uncharacterized protein</fullName>
    </submittedName>
</protein>
<keyword evidence="2" id="KW-0732">Signal</keyword>
<feature type="chain" id="PRO_5020577769" evidence="2">
    <location>
        <begin position="21"/>
        <end position="142"/>
    </location>
</feature>
<name>A0A4R0RCU2_9APHY</name>
<sequence length="142" mass="15174">MRTTFLLASAAAIAATSVFATPIAVSDLHTLRRDSSNPSFARDATDAPVYVRDYIRSRRDTVLDDLLARSLWTRGQEPIPIIRPGPIVNRPVIQPPAPNLPQGQSVAVQHWPGTGTQPANQPAAHPATPVQSGGKPAGSSRR</sequence>